<evidence type="ECO:0000256" key="3">
    <source>
        <dbReference type="ARBA" id="ARBA00022692"/>
    </source>
</evidence>
<accession>A0A1Y1ULG2</accession>
<dbReference type="GO" id="GO:0033185">
    <property type="term" value="C:dolichol-phosphate-mannose synthase complex"/>
    <property type="evidence" value="ECO:0007669"/>
    <property type="project" value="TreeGrafter"/>
</dbReference>
<name>A0A1Y1ULG2_9TREE</name>
<dbReference type="InParanoid" id="A0A1Y1ULG2"/>
<dbReference type="OrthoDB" id="311279at2759"/>
<dbReference type="PANTHER" id="PTHR15039">
    <property type="entry name" value="DOLICHOL PHOSPHATE-MANNOSE BIOSYNTHESIS REGULATORY PROTEIN"/>
    <property type="match status" value="1"/>
</dbReference>
<evidence type="ECO:0000256" key="1">
    <source>
        <dbReference type="ARBA" id="ARBA00004477"/>
    </source>
</evidence>
<dbReference type="GO" id="GO:0030234">
    <property type="term" value="F:enzyme regulator activity"/>
    <property type="evidence" value="ECO:0007669"/>
    <property type="project" value="UniProtKB-UniRule"/>
</dbReference>
<keyword evidence="6 7" id="KW-0472">Membrane</keyword>
<evidence type="ECO:0000313" key="9">
    <source>
        <dbReference type="Proteomes" id="UP000193218"/>
    </source>
</evidence>
<keyword evidence="3 7" id="KW-0812">Transmembrane</keyword>
<dbReference type="RefSeq" id="XP_021872685.1">
    <property type="nucleotide sequence ID" value="XM_022012396.1"/>
</dbReference>
<dbReference type="GO" id="GO:0005789">
    <property type="term" value="C:endoplasmic reticulum membrane"/>
    <property type="evidence" value="ECO:0007669"/>
    <property type="project" value="UniProtKB-SubCell"/>
</dbReference>
<dbReference type="EMBL" id="NBSH01000003">
    <property type="protein sequence ID" value="ORX38822.1"/>
    <property type="molecule type" value="Genomic_DNA"/>
</dbReference>
<dbReference type="PANTHER" id="PTHR15039:SF11">
    <property type="entry name" value="DOLICHOL PHOSPHATE-MANNOSE BIOSYNTHESIS REGULATORY PROTEIN"/>
    <property type="match status" value="1"/>
</dbReference>
<dbReference type="UniPathway" id="UPA00378"/>
<sequence>MAVSDKILGGGMLAVAAFVFSYYTTWALLLPFLDSDSIAHSFFPDRIWAIRLPLILLLLGISGIGLFFSRVMMAEARKRASAGKKV</sequence>
<dbReference type="Proteomes" id="UP000193218">
    <property type="component" value="Unassembled WGS sequence"/>
</dbReference>
<dbReference type="AlphaFoldDB" id="A0A1Y1ULG2"/>
<evidence type="ECO:0000256" key="2">
    <source>
        <dbReference type="ARBA" id="ARBA00005478"/>
    </source>
</evidence>
<evidence type="ECO:0000313" key="8">
    <source>
        <dbReference type="EMBL" id="ORX38822.1"/>
    </source>
</evidence>
<keyword evidence="5 7" id="KW-1133">Transmembrane helix</keyword>
<proteinExistence type="inferred from homology"/>
<evidence type="ECO:0000256" key="4">
    <source>
        <dbReference type="ARBA" id="ARBA00022824"/>
    </source>
</evidence>
<comment type="subunit">
    <text evidence="7">Component of the dolichol-phosphate mannose (DPM) synthase complex.</text>
</comment>
<gene>
    <name evidence="8" type="ORF">BD324DRAFT_292421</name>
</gene>
<keyword evidence="4 7" id="KW-0256">Endoplasmic reticulum</keyword>
<evidence type="ECO:0000256" key="5">
    <source>
        <dbReference type="ARBA" id="ARBA00022989"/>
    </source>
</evidence>
<dbReference type="Pfam" id="PF07297">
    <property type="entry name" value="DPM2"/>
    <property type="match status" value="1"/>
</dbReference>
<comment type="caution">
    <text evidence="8">The sequence shown here is derived from an EMBL/GenBank/DDBJ whole genome shotgun (WGS) entry which is preliminary data.</text>
</comment>
<dbReference type="STRING" id="4999.A0A1Y1ULG2"/>
<dbReference type="GO" id="GO:0006506">
    <property type="term" value="P:GPI anchor biosynthetic process"/>
    <property type="evidence" value="ECO:0007669"/>
    <property type="project" value="TreeGrafter"/>
</dbReference>
<dbReference type="InterPro" id="IPR009914">
    <property type="entry name" value="DPM2"/>
</dbReference>
<feature type="transmembrane region" description="Helical" evidence="7">
    <location>
        <begin position="7"/>
        <end position="28"/>
    </location>
</feature>
<comment type="similarity">
    <text evidence="2 7">Belongs to the DPM2 family.</text>
</comment>
<protein>
    <recommendedName>
        <fullName evidence="7">Dolichol phosphate-mannose biosynthesis regulatory protein</fullName>
    </recommendedName>
</protein>
<comment type="function">
    <text evidence="7">Regulatory subunit of the dolichol-phosphate mannose (DPM) synthase complex; essential for the ER localization.</text>
</comment>
<evidence type="ECO:0000256" key="7">
    <source>
        <dbReference type="RuleBase" id="RU365084"/>
    </source>
</evidence>
<reference evidence="8 9" key="1">
    <citation type="submission" date="2017-03" db="EMBL/GenBank/DDBJ databases">
        <title>Widespread Adenine N6-methylation of Active Genes in Fungi.</title>
        <authorList>
            <consortium name="DOE Joint Genome Institute"/>
            <person name="Mondo S.J."/>
            <person name="Dannebaum R.O."/>
            <person name="Kuo R.C."/>
            <person name="Louie K.B."/>
            <person name="Bewick A.J."/>
            <person name="Labutti K."/>
            <person name="Haridas S."/>
            <person name="Kuo A."/>
            <person name="Salamov A."/>
            <person name="Ahrendt S.R."/>
            <person name="Lau R."/>
            <person name="Bowen B.P."/>
            <person name="Lipzen A."/>
            <person name="Sullivan W."/>
            <person name="Andreopoulos W.B."/>
            <person name="Clum A."/>
            <person name="Lindquist E."/>
            <person name="Daum C."/>
            <person name="Northen T.R."/>
            <person name="Ramamoorthy G."/>
            <person name="Schmitz R.J."/>
            <person name="Gryganskyi A."/>
            <person name="Culley D."/>
            <person name="Magnuson J."/>
            <person name="James T.Y."/>
            <person name="O'Malley M.A."/>
            <person name="Stajich J.E."/>
            <person name="Spatafora J.W."/>
            <person name="Visel A."/>
            <person name="Grigoriev I.V."/>
        </authorList>
    </citation>
    <scope>NUCLEOTIDE SEQUENCE [LARGE SCALE GENOMIC DNA]</scope>
    <source>
        <strain evidence="8 9">NRRL Y-17943</strain>
    </source>
</reference>
<keyword evidence="9" id="KW-1185">Reference proteome</keyword>
<evidence type="ECO:0000256" key="6">
    <source>
        <dbReference type="ARBA" id="ARBA00023136"/>
    </source>
</evidence>
<dbReference type="FunCoup" id="A0A1Y1ULG2">
    <property type="interactions" value="46"/>
</dbReference>
<comment type="pathway">
    <text evidence="7">Protein modification; protein glycosylation.</text>
</comment>
<dbReference type="GO" id="GO:0180047">
    <property type="term" value="P:dolichol phosphate mannose biosynthetic process"/>
    <property type="evidence" value="ECO:0007669"/>
    <property type="project" value="InterPro"/>
</dbReference>
<organism evidence="8 9">
    <name type="scientific">Kockovaella imperatae</name>
    <dbReference type="NCBI Taxonomy" id="4999"/>
    <lineage>
        <taxon>Eukaryota</taxon>
        <taxon>Fungi</taxon>
        <taxon>Dikarya</taxon>
        <taxon>Basidiomycota</taxon>
        <taxon>Agaricomycotina</taxon>
        <taxon>Tremellomycetes</taxon>
        <taxon>Tremellales</taxon>
        <taxon>Cuniculitremaceae</taxon>
        <taxon>Kockovaella</taxon>
    </lineage>
</organism>
<dbReference type="GeneID" id="33554204"/>
<feature type="transmembrane region" description="Helical" evidence="7">
    <location>
        <begin position="48"/>
        <end position="69"/>
    </location>
</feature>
<comment type="subcellular location">
    <subcellularLocation>
        <location evidence="1 7">Endoplasmic reticulum membrane</location>
        <topology evidence="1 7">Multi-pass membrane protein</topology>
    </subcellularLocation>
</comment>